<organism evidence="1 2">
    <name type="scientific">Dreissena polymorpha</name>
    <name type="common">Zebra mussel</name>
    <name type="synonym">Mytilus polymorpha</name>
    <dbReference type="NCBI Taxonomy" id="45954"/>
    <lineage>
        <taxon>Eukaryota</taxon>
        <taxon>Metazoa</taxon>
        <taxon>Spiralia</taxon>
        <taxon>Lophotrochozoa</taxon>
        <taxon>Mollusca</taxon>
        <taxon>Bivalvia</taxon>
        <taxon>Autobranchia</taxon>
        <taxon>Heteroconchia</taxon>
        <taxon>Euheterodonta</taxon>
        <taxon>Imparidentia</taxon>
        <taxon>Neoheterodontei</taxon>
        <taxon>Myida</taxon>
        <taxon>Dreissenoidea</taxon>
        <taxon>Dreissenidae</taxon>
        <taxon>Dreissena</taxon>
    </lineage>
</organism>
<dbReference type="PANTHER" id="PTHR47829:SF1">
    <property type="entry name" value="HAD FAMILY PHOSPHATASE"/>
    <property type="match status" value="1"/>
</dbReference>
<dbReference type="Proteomes" id="UP000828390">
    <property type="component" value="Unassembled WGS sequence"/>
</dbReference>
<dbReference type="PANTHER" id="PTHR47829">
    <property type="entry name" value="HYDROLASE, PUTATIVE (AFU_ORTHOLOGUE AFUA_1G12880)-RELATED"/>
    <property type="match status" value="1"/>
</dbReference>
<protein>
    <submittedName>
        <fullName evidence="1">Uncharacterized protein</fullName>
    </submittedName>
</protein>
<comment type="caution">
    <text evidence="1">The sequence shown here is derived from an EMBL/GenBank/DDBJ whole genome shotgun (WGS) entry which is preliminary data.</text>
</comment>
<dbReference type="EMBL" id="JAIWYP010000012">
    <property type="protein sequence ID" value="KAH3730165.1"/>
    <property type="molecule type" value="Genomic_DNA"/>
</dbReference>
<sequence length="148" mass="17088">MAGLHEGLIYNKNSAAWTRLEEGMEKFAKEFGKEFSTLVVESCKVGYRKPYPEIYKTVLKELGLPGQQCVFLDDISENLKAASLFGINTLKAIMDLERHLCLTLRGYMKWSTPFYRVNRLILDKEKLTSYLNTQLKLHDKGEKFCLVK</sequence>
<dbReference type="InterPro" id="IPR023214">
    <property type="entry name" value="HAD_sf"/>
</dbReference>
<dbReference type="Gene3D" id="3.40.50.1000">
    <property type="entry name" value="HAD superfamily/HAD-like"/>
    <property type="match status" value="1"/>
</dbReference>
<proteinExistence type="predicted"/>
<dbReference type="InterPro" id="IPR052898">
    <property type="entry name" value="ACAD10-like"/>
</dbReference>
<name>A0A9D4HTC2_DREPO</name>
<dbReference type="InterPro" id="IPR006439">
    <property type="entry name" value="HAD-SF_hydro_IA"/>
</dbReference>
<dbReference type="NCBIfam" id="TIGR01509">
    <property type="entry name" value="HAD-SF-IA-v3"/>
    <property type="match status" value="1"/>
</dbReference>
<evidence type="ECO:0000313" key="1">
    <source>
        <dbReference type="EMBL" id="KAH3730165.1"/>
    </source>
</evidence>
<evidence type="ECO:0000313" key="2">
    <source>
        <dbReference type="Proteomes" id="UP000828390"/>
    </source>
</evidence>
<reference evidence="1" key="2">
    <citation type="submission" date="2020-11" db="EMBL/GenBank/DDBJ databases">
        <authorList>
            <person name="McCartney M.A."/>
            <person name="Auch B."/>
            <person name="Kono T."/>
            <person name="Mallez S."/>
            <person name="Becker A."/>
            <person name="Gohl D.M."/>
            <person name="Silverstein K.A.T."/>
            <person name="Koren S."/>
            <person name="Bechman K.B."/>
            <person name="Herman A."/>
            <person name="Abrahante J.E."/>
            <person name="Garbe J."/>
        </authorList>
    </citation>
    <scope>NUCLEOTIDE SEQUENCE</scope>
    <source>
        <strain evidence="1">Duluth1</strain>
        <tissue evidence="1">Whole animal</tissue>
    </source>
</reference>
<dbReference type="Pfam" id="PF00702">
    <property type="entry name" value="Hydrolase"/>
    <property type="match status" value="1"/>
</dbReference>
<dbReference type="InterPro" id="IPR036412">
    <property type="entry name" value="HAD-like_sf"/>
</dbReference>
<accession>A0A9D4HTC2</accession>
<dbReference type="SUPFAM" id="SSF56784">
    <property type="entry name" value="HAD-like"/>
    <property type="match status" value="1"/>
</dbReference>
<dbReference type="AlphaFoldDB" id="A0A9D4HTC2"/>
<reference evidence="1" key="1">
    <citation type="journal article" date="2019" name="bioRxiv">
        <title>The Genome of the Zebra Mussel, Dreissena polymorpha: A Resource for Invasive Species Research.</title>
        <authorList>
            <person name="McCartney M.A."/>
            <person name="Auch B."/>
            <person name="Kono T."/>
            <person name="Mallez S."/>
            <person name="Zhang Y."/>
            <person name="Obille A."/>
            <person name="Becker A."/>
            <person name="Abrahante J.E."/>
            <person name="Garbe J."/>
            <person name="Badalamenti J.P."/>
            <person name="Herman A."/>
            <person name="Mangelson H."/>
            <person name="Liachko I."/>
            <person name="Sullivan S."/>
            <person name="Sone E.D."/>
            <person name="Koren S."/>
            <person name="Silverstein K.A.T."/>
            <person name="Beckman K.B."/>
            <person name="Gohl D.M."/>
        </authorList>
    </citation>
    <scope>NUCLEOTIDE SEQUENCE</scope>
    <source>
        <strain evidence="1">Duluth1</strain>
        <tissue evidence="1">Whole animal</tissue>
    </source>
</reference>
<gene>
    <name evidence="1" type="ORF">DPMN_056146</name>
</gene>
<keyword evidence="2" id="KW-1185">Reference proteome</keyword>